<evidence type="ECO:0008006" key="5">
    <source>
        <dbReference type="Google" id="ProtNLM"/>
    </source>
</evidence>
<evidence type="ECO:0000313" key="4">
    <source>
        <dbReference type="Proteomes" id="UP000027058"/>
    </source>
</evidence>
<evidence type="ECO:0000313" key="3">
    <source>
        <dbReference type="EMBL" id="KDE69371.1"/>
    </source>
</evidence>
<evidence type="ECO:0000256" key="1">
    <source>
        <dbReference type="SAM" id="Coils"/>
    </source>
</evidence>
<feature type="coiled-coil region" evidence="1">
    <location>
        <begin position="96"/>
        <end position="123"/>
    </location>
</feature>
<dbReference type="NCBIfam" id="NF041845">
    <property type="entry name" value="lipo_FAD_I_fam"/>
    <property type="match status" value="1"/>
</dbReference>
<feature type="compositionally biased region" description="Basic and acidic residues" evidence="2">
    <location>
        <begin position="62"/>
        <end position="84"/>
    </location>
</feature>
<proteinExistence type="predicted"/>
<sequence>MIKTFFVILSMLSFVGCSNSQVESQKDQLQRLLKLSEQKSQLQLKQNEEKEKDIQEIAQHTENNKQDNTEDEKKLSNKKEDPHAGKSNGQIILYEMQRVAQQMDSLQEQLTHYRDANEKLLLQKHNLLQLERINNAG</sequence>
<evidence type="ECO:0000256" key="2">
    <source>
        <dbReference type="SAM" id="MobiDB-lite"/>
    </source>
</evidence>
<reference evidence="3 4" key="1">
    <citation type="submission" date="2014-01" db="EMBL/GenBank/DDBJ databases">
        <title>Comparative genomics of Fusobacterium necrophorum wild isolates.</title>
        <authorList>
            <person name="Kittichotirat W."/>
            <person name="Bumgarner R.E."/>
            <person name="Lawrence P."/>
        </authorList>
    </citation>
    <scope>NUCLEOTIDE SEQUENCE [LARGE SCALE GENOMIC DNA]</scope>
    <source>
        <strain evidence="3 4">DJ-2</strain>
    </source>
</reference>
<protein>
    <recommendedName>
        <fullName evidence="5">Lipoprotein</fullName>
    </recommendedName>
</protein>
<dbReference type="AlphaFoldDB" id="A0AB73C067"/>
<feature type="compositionally biased region" description="Basic and acidic residues" evidence="2">
    <location>
        <begin position="46"/>
        <end position="55"/>
    </location>
</feature>
<keyword evidence="1" id="KW-0175">Coiled coil</keyword>
<dbReference type="RefSeq" id="WP_035907092.1">
    <property type="nucleotide sequence ID" value="NZ_JAAH01000182.1"/>
</dbReference>
<feature type="region of interest" description="Disordered" evidence="2">
    <location>
        <begin position="42"/>
        <end position="91"/>
    </location>
</feature>
<dbReference type="Proteomes" id="UP000027058">
    <property type="component" value="Unassembled WGS sequence"/>
</dbReference>
<name>A0AB73C067_9FUSO</name>
<gene>
    <name evidence="3" type="ORF">FUSO8_11575</name>
</gene>
<feature type="non-terminal residue" evidence="3">
    <location>
        <position position="137"/>
    </location>
</feature>
<accession>A0AB73C067</accession>
<dbReference type="PROSITE" id="PS51257">
    <property type="entry name" value="PROKAR_LIPOPROTEIN"/>
    <property type="match status" value="1"/>
</dbReference>
<organism evidence="3 4">
    <name type="scientific">Fusobacterium necrophorum DJ-2</name>
    <dbReference type="NCBI Taxonomy" id="1441737"/>
    <lineage>
        <taxon>Bacteria</taxon>
        <taxon>Fusobacteriati</taxon>
        <taxon>Fusobacteriota</taxon>
        <taxon>Fusobacteriia</taxon>
        <taxon>Fusobacteriales</taxon>
        <taxon>Fusobacteriaceae</taxon>
        <taxon>Fusobacterium</taxon>
    </lineage>
</organism>
<dbReference type="EMBL" id="JAAH01000182">
    <property type="protein sequence ID" value="KDE69371.1"/>
    <property type="molecule type" value="Genomic_DNA"/>
</dbReference>
<comment type="caution">
    <text evidence="3">The sequence shown here is derived from an EMBL/GenBank/DDBJ whole genome shotgun (WGS) entry which is preliminary data.</text>
</comment>